<organism evidence="6 7">
    <name type="scientific">Cardiosporidium cionae</name>
    <dbReference type="NCBI Taxonomy" id="476202"/>
    <lineage>
        <taxon>Eukaryota</taxon>
        <taxon>Sar</taxon>
        <taxon>Alveolata</taxon>
        <taxon>Apicomplexa</taxon>
        <taxon>Aconoidasida</taxon>
        <taxon>Nephromycida</taxon>
        <taxon>Cardiosporidium</taxon>
    </lineage>
</organism>
<evidence type="ECO:0000256" key="3">
    <source>
        <dbReference type="ARBA" id="ARBA00022884"/>
    </source>
</evidence>
<keyword evidence="3" id="KW-0694">RNA-binding</keyword>
<dbReference type="InterPro" id="IPR034353">
    <property type="entry name" value="ABT1/ESF2_RRM"/>
</dbReference>
<evidence type="ECO:0000313" key="7">
    <source>
        <dbReference type="Proteomes" id="UP000823046"/>
    </source>
</evidence>
<dbReference type="InterPro" id="IPR000504">
    <property type="entry name" value="RRM_dom"/>
</dbReference>
<evidence type="ECO:0000259" key="5">
    <source>
        <dbReference type="Pfam" id="PF00076"/>
    </source>
</evidence>
<dbReference type="EMBL" id="JADAQX010001066">
    <property type="protein sequence ID" value="KAF8818517.1"/>
    <property type="molecule type" value="Genomic_DNA"/>
</dbReference>
<dbReference type="Gene3D" id="3.30.70.330">
    <property type="match status" value="1"/>
</dbReference>
<name>A0ABQ7J4N1_9APIC</name>
<dbReference type="Pfam" id="PF00076">
    <property type="entry name" value="RRM_1"/>
    <property type="match status" value="1"/>
</dbReference>
<protein>
    <submittedName>
        <fullName evidence="6">Pre-rRna-processing protein</fullName>
    </submittedName>
</protein>
<feature type="domain" description="RRM" evidence="5">
    <location>
        <begin position="18"/>
        <end position="100"/>
    </location>
</feature>
<dbReference type="InterPro" id="IPR012677">
    <property type="entry name" value="Nucleotide-bd_a/b_plait_sf"/>
</dbReference>
<dbReference type="PANTHER" id="PTHR12311">
    <property type="entry name" value="ACTIVATOR OF BASAL TRANSCRIPTION 1"/>
    <property type="match status" value="1"/>
</dbReference>
<dbReference type="SUPFAM" id="SSF54928">
    <property type="entry name" value="RNA-binding domain, RBD"/>
    <property type="match status" value="1"/>
</dbReference>
<comment type="subcellular location">
    <subcellularLocation>
        <location evidence="1">Nucleus</location>
        <location evidence="1">Nucleolus</location>
    </subcellularLocation>
</comment>
<dbReference type="PANTHER" id="PTHR12311:SF7">
    <property type="entry name" value="ACTIVATOR OF BASAL TRANSCRIPTION 1"/>
    <property type="match status" value="1"/>
</dbReference>
<keyword evidence="7" id="KW-1185">Reference proteome</keyword>
<dbReference type="CDD" id="cd12263">
    <property type="entry name" value="RRM_ABT1_like"/>
    <property type="match status" value="1"/>
</dbReference>
<reference evidence="6 7" key="1">
    <citation type="journal article" date="2020" name="bioRxiv">
        <title>Metabolic contributions of an alphaproteobacterial endosymbiont in the apicomplexan Cardiosporidium cionae.</title>
        <authorList>
            <person name="Hunter E.S."/>
            <person name="Paight C.J."/>
            <person name="Lane C.E."/>
        </authorList>
    </citation>
    <scope>NUCLEOTIDE SEQUENCE [LARGE SCALE GENOMIC DNA]</scope>
    <source>
        <strain evidence="6">ESH_2018</strain>
    </source>
</reference>
<comment type="caution">
    <text evidence="6">The sequence shown here is derived from an EMBL/GenBank/DDBJ whole genome shotgun (WGS) entry which is preliminary data.</text>
</comment>
<sequence>MDTNRKPIVEKREKRGVIYITSIPPYMGISKLRHYMEQFGDIGRIYLTPEDPVTYRKRRRAKGCKKIKYVDGWIEFQDRKLAKKVAEALNGQSIGGKKCHNFWRDDIWNIRYIPKFKWHNLTEHSVYKSFVRQERLRTQLSQVHRENQFYVDQVNKHKWRKQQPLNGSNCVSFSIGNEVSTQKSFDGFTVRTDGSKLSAREKNANIEVVNCHKQPSFAGGRRDLTFYKTIEASDTLLNAFAV</sequence>
<dbReference type="InterPro" id="IPR039119">
    <property type="entry name" value="ABT1/Esf2"/>
</dbReference>
<dbReference type="InterPro" id="IPR035979">
    <property type="entry name" value="RBD_domain_sf"/>
</dbReference>
<proteinExistence type="inferred from homology"/>
<keyword evidence="4" id="KW-0539">Nucleus</keyword>
<evidence type="ECO:0000256" key="2">
    <source>
        <dbReference type="ARBA" id="ARBA00005819"/>
    </source>
</evidence>
<evidence type="ECO:0000313" key="6">
    <source>
        <dbReference type="EMBL" id="KAF8818517.1"/>
    </source>
</evidence>
<comment type="similarity">
    <text evidence="2">Belongs to the ESF2/ABP1 family.</text>
</comment>
<accession>A0ABQ7J4N1</accession>
<dbReference type="Proteomes" id="UP000823046">
    <property type="component" value="Unassembled WGS sequence"/>
</dbReference>
<evidence type="ECO:0000256" key="4">
    <source>
        <dbReference type="ARBA" id="ARBA00023242"/>
    </source>
</evidence>
<evidence type="ECO:0000256" key="1">
    <source>
        <dbReference type="ARBA" id="ARBA00004604"/>
    </source>
</evidence>
<gene>
    <name evidence="6" type="ORF">IE077_000282</name>
</gene>